<dbReference type="SUPFAM" id="SSF53756">
    <property type="entry name" value="UDP-Glycosyltransferase/glycogen phosphorylase"/>
    <property type="match status" value="1"/>
</dbReference>
<dbReference type="InterPro" id="IPR001296">
    <property type="entry name" value="Glyco_trans_1"/>
</dbReference>
<keyword evidence="4" id="KW-1185">Reference proteome</keyword>
<dbReference type="eggNOG" id="COG0438">
    <property type="taxonomic scope" value="Bacteria"/>
</dbReference>
<name>K6VN01_9MICO</name>
<dbReference type="PANTHER" id="PTHR12526">
    <property type="entry name" value="GLYCOSYLTRANSFERASE"/>
    <property type="match status" value="1"/>
</dbReference>
<dbReference type="PANTHER" id="PTHR12526:SF624">
    <property type="entry name" value="BLR6297 PROTEIN"/>
    <property type="match status" value="1"/>
</dbReference>
<accession>K6VN01</accession>
<evidence type="ECO:0000256" key="1">
    <source>
        <dbReference type="ARBA" id="ARBA00022679"/>
    </source>
</evidence>
<reference evidence="3 4" key="1">
    <citation type="submission" date="2012-08" db="EMBL/GenBank/DDBJ databases">
        <title>Whole genome shotgun sequence of Austwickia chelonae NBRC 105200.</title>
        <authorList>
            <person name="Yoshida I."/>
            <person name="Hosoyama A."/>
            <person name="Tsuchikane K."/>
            <person name="Katsumata H."/>
            <person name="Ando Y."/>
            <person name="Ohji S."/>
            <person name="Hamada M."/>
            <person name="Tamura T."/>
            <person name="Yamazoe A."/>
            <person name="Yamazaki S."/>
            <person name="Fujita N."/>
        </authorList>
    </citation>
    <scope>NUCLEOTIDE SEQUENCE [LARGE SCALE GENOMIC DNA]</scope>
    <source>
        <strain evidence="3 4">NBRC 105200</strain>
    </source>
</reference>
<organism evidence="3 4">
    <name type="scientific">Austwickia chelonae NBRC 105200</name>
    <dbReference type="NCBI Taxonomy" id="1184607"/>
    <lineage>
        <taxon>Bacteria</taxon>
        <taxon>Bacillati</taxon>
        <taxon>Actinomycetota</taxon>
        <taxon>Actinomycetes</taxon>
        <taxon>Micrococcales</taxon>
        <taxon>Dermatophilaceae</taxon>
        <taxon>Austwickia</taxon>
    </lineage>
</organism>
<dbReference type="Proteomes" id="UP000008495">
    <property type="component" value="Unassembled WGS sequence"/>
</dbReference>
<gene>
    <name evidence="3" type="ORF">AUCHE_02_01170</name>
</gene>
<sequence>MNALRTATVDVTVVTSGHDVADARLHREVAALRARGLTVEVLGLGAATNGPAGAAVRTWQRSGMAARALLALRQPFLARGRVILALDPDSGLATCLVARVRGRRSVADVHEDYAALLGDRDWAKRWGGIPGMVGQALVRSGLRVFERADLVVVADEHVPPPTARQRLVVRNLPDTSMLPEPGPRSAVPRAFYIGDLRRSRGLFAMVEAVRRAPGWELDLVGPVAAADEEDLRRLLAQDPELSGRVCLHGRRPPAEAWRCAEGAWVGLMLLEPTPAFNDAVPSKLYEYVGCGVPVITTDLPRPAELVTQGQAGAVVAGGTDIEVGERVAEVLRSWSADPEPMDRIRERLAQEAQITRSRPTPYEELADRIVDLLGRS</sequence>
<evidence type="ECO:0000313" key="3">
    <source>
        <dbReference type="EMBL" id="GAB76755.1"/>
    </source>
</evidence>
<protein>
    <submittedName>
        <fullName evidence="3">Putative glycosyltransferase</fullName>
    </submittedName>
</protein>
<dbReference type="GO" id="GO:0016757">
    <property type="term" value="F:glycosyltransferase activity"/>
    <property type="evidence" value="ECO:0007669"/>
    <property type="project" value="InterPro"/>
</dbReference>
<dbReference type="EMBL" id="BAGZ01000002">
    <property type="protein sequence ID" value="GAB76755.1"/>
    <property type="molecule type" value="Genomic_DNA"/>
</dbReference>
<dbReference type="Pfam" id="PF00534">
    <property type="entry name" value="Glycos_transf_1"/>
    <property type="match status" value="1"/>
</dbReference>
<dbReference type="OrthoDB" id="3335961at2"/>
<evidence type="ECO:0000313" key="4">
    <source>
        <dbReference type="Proteomes" id="UP000008495"/>
    </source>
</evidence>
<feature type="domain" description="Glycosyl transferase family 1" evidence="2">
    <location>
        <begin position="188"/>
        <end position="344"/>
    </location>
</feature>
<keyword evidence="1 3" id="KW-0808">Transferase</keyword>
<dbReference type="AlphaFoldDB" id="K6VN01"/>
<comment type="caution">
    <text evidence="3">The sequence shown here is derived from an EMBL/GenBank/DDBJ whole genome shotgun (WGS) entry which is preliminary data.</text>
</comment>
<dbReference type="RefSeq" id="WP_006501506.1">
    <property type="nucleotide sequence ID" value="NZ_BAGZ01000002.1"/>
</dbReference>
<proteinExistence type="predicted"/>
<dbReference type="STRING" id="100225.SAMN05421595_1888"/>
<evidence type="ECO:0000259" key="2">
    <source>
        <dbReference type="Pfam" id="PF00534"/>
    </source>
</evidence>
<dbReference type="Gene3D" id="3.40.50.2000">
    <property type="entry name" value="Glycogen Phosphorylase B"/>
    <property type="match status" value="1"/>
</dbReference>